<evidence type="ECO:0000256" key="3">
    <source>
        <dbReference type="ARBA" id="ARBA00022723"/>
    </source>
</evidence>
<dbReference type="OrthoDB" id="9803125at2"/>
<dbReference type="InterPro" id="IPR019831">
    <property type="entry name" value="Mn/Fe_SOD_N"/>
</dbReference>
<dbReference type="RefSeq" id="WP_119782054.1">
    <property type="nucleotide sequence ID" value="NZ_QYUK01000011.1"/>
</dbReference>
<comment type="similarity">
    <text evidence="1 6">Belongs to the iron/manganese superoxide dismutase family.</text>
</comment>
<dbReference type="InterPro" id="IPR019833">
    <property type="entry name" value="Mn/Fe_SOD_BS"/>
</dbReference>
<comment type="catalytic activity">
    <reaction evidence="6">
        <text>2 superoxide + 2 H(+) = H2O2 + O2</text>
        <dbReference type="Rhea" id="RHEA:20696"/>
        <dbReference type="ChEBI" id="CHEBI:15378"/>
        <dbReference type="ChEBI" id="CHEBI:15379"/>
        <dbReference type="ChEBI" id="CHEBI:16240"/>
        <dbReference type="ChEBI" id="CHEBI:18421"/>
        <dbReference type="EC" id="1.15.1.1"/>
    </reaction>
</comment>
<dbReference type="AlphaFoldDB" id="A0A418WIG9"/>
<proteinExistence type="inferred from homology"/>
<name>A0A418WIG9_9PROT</name>
<dbReference type="EC" id="1.15.1.1" evidence="2 6"/>
<dbReference type="InterPro" id="IPR001189">
    <property type="entry name" value="Mn/Fe_SOD"/>
</dbReference>
<dbReference type="Gene3D" id="1.10.287.990">
    <property type="entry name" value="Fe,Mn superoxide dismutase (SOD) domain"/>
    <property type="match status" value="1"/>
</dbReference>
<keyword evidence="3 5" id="KW-0479">Metal-binding</keyword>
<dbReference type="InterPro" id="IPR036324">
    <property type="entry name" value="Mn/Fe_SOD_N_sf"/>
</dbReference>
<evidence type="ECO:0000256" key="2">
    <source>
        <dbReference type="ARBA" id="ARBA00012682"/>
    </source>
</evidence>
<sequence>MFSLPDLPFEPKAMAPILSEESFAYHHGKHHAGVVAGTNAIVEQRPVLQGKSLEEIIIYAAADPAQDNLLFNASQHWNHSLYWLSLSPPGSTSPSSRVRAMIEDSFGDMAGFKAAFVDASVRRIGSGWTWLIAEGGKLAIETTINYDVPLIRGKHVLATCDVWEHTYYIDYRNNRKGFIEIFVDQLLNWDTIDHRLKFPDESLDPG</sequence>
<gene>
    <name evidence="9" type="ORF">D3874_24965</name>
</gene>
<dbReference type="InterPro" id="IPR036314">
    <property type="entry name" value="SOD_C_sf"/>
</dbReference>
<dbReference type="GO" id="GO:0046872">
    <property type="term" value="F:metal ion binding"/>
    <property type="evidence" value="ECO:0007669"/>
    <property type="project" value="UniProtKB-KW"/>
</dbReference>
<dbReference type="Pfam" id="PF00081">
    <property type="entry name" value="Sod_Fe_N"/>
    <property type="match status" value="1"/>
</dbReference>
<evidence type="ECO:0000256" key="1">
    <source>
        <dbReference type="ARBA" id="ARBA00008714"/>
    </source>
</evidence>
<dbReference type="SUPFAM" id="SSF54719">
    <property type="entry name" value="Fe,Mn superoxide dismutase (SOD), C-terminal domain"/>
    <property type="match status" value="1"/>
</dbReference>
<dbReference type="Gene3D" id="3.55.40.20">
    <property type="entry name" value="Iron/manganese superoxide dismutase, C-terminal domain"/>
    <property type="match status" value="1"/>
</dbReference>
<dbReference type="PROSITE" id="PS00088">
    <property type="entry name" value="SOD_MN"/>
    <property type="match status" value="1"/>
</dbReference>
<dbReference type="InterPro" id="IPR019832">
    <property type="entry name" value="Mn/Fe_SOD_C"/>
</dbReference>
<evidence type="ECO:0000256" key="4">
    <source>
        <dbReference type="ARBA" id="ARBA00023002"/>
    </source>
</evidence>
<dbReference type="PRINTS" id="PR01703">
    <property type="entry name" value="MNSODISMTASE"/>
</dbReference>
<evidence type="ECO:0000313" key="9">
    <source>
        <dbReference type="EMBL" id="RJF89813.1"/>
    </source>
</evidence>
<dbReference type="PIRSF" id="PIRSF000349">
    <property type="entry name" value="SODismutase"/>
    <property type="match status" value="1"/>
</dbReference>
<feature type="domain" description="Manganese/iron superoxide dismutase C-terminal" evidence="8">
    <location>
        <begin position="95"/>
        <end position="194"/>
    </location>
</feature>
<evidence type="ECO:0000259" key="8">
    <source>
        <dbReference type="Pfam" id="PF02777"/>
    </source>
</evidence>
<reference evidence="9 10" key="1">
    <citation type="submission" date="2018-09" db="EMBL/GenBank/DDBJ databases">
        <authorList>
            <person name="Zhu H."/>
        </authorList>
    </citation>
    <scope>NUCLEOTIDE SEQUENCE [LARGE SCALE GENOMIC DNA]</scope>
    <source>
        <strain evidence="9 10">K1W22B-8</strain>
    </source>
</reference>
<dbReference type="PANTHER" id="PTHR42769:SF3">
    <property type="entry name" value="SUPEROXIDE DISMUTASE [FE] 2, CHLOROPLASTIC"/>
    <property type="match status" value="1"/>
</dbReference>
<evidence type="ECO:0000256" key="6">
    <source>
        <dbReference type="RuleBase" id="RU000414"/>
    </source>
</evidence>
<dbReference type="Pfam" id="PF02777">
    <property type="entry name" value="Sod_Fe_C"/>
    <property type="match status" value="1"/>
</dbReference>
<keyword evidence="4 6" id="KW-0560">Oxidoreductase</keyword>
<dbReference type="SUPFAM" id="SSF46609">
    <property type="entry name" value="Fe,Mn superoxide dismutase (SOD), N-terminal domain"/>
    <property type="match status" value="1"/>
</dbReference>
<dbReference type="EMBL" id="QYUK01000011">
    <property type="protein sequence ID" value="RJF89813.1"/>
    <property type="molecule type" value="Genomic_DNA"/>
</dbReference>
<feature type="binding site" evidence="5">
    <location>
        <position position="165"/>
    </location>
    <ligand>
        <name>Mn(2+)</name>
        <dbReference type="ChEBI" id="CHEBI:29035"/>
    </ligand>
</feature>
<comment type="caution">
    <text evidence="9">The sequence shown here is derived from an EMBL/GenBank/DDBJ whole genome shotgun (WGS) entry which is preliminary data.</text>
</comment>
<evidence type="ECO:0000313" key="10">
    <source>
        <dbReference type="Proteomes" id="UP000284605"/>
    </source>
</evidence>
<feature type="binding site" evidence="5">
    <location>
        <position position="79"/>
    </location>
    <ligand>
        <name>Mn(2+)</name>
        <dbReference type="ChEBI" id="CHEBI:29035"/>
    </ligand>
</feature>
<dbReference type="Proteomes" id="UP000284605">
    <property type="component" value="Unassembled WGS sequence"/>
</dbReference>
<feature type="binding site" evidence="5">
    <location>
        <position position="161"/>
    </location>
    <ligand>
        <name>Mn(2+)</name>
        <dbReference type="ChEBI" id="CHEBI:29035"/>
    </ligand>
</feature>
<evidence type="ECO:0000256" key="5">
    <source>
        <dbReference type="PIRSR" id="PIRSR000349-1"/>
    </source>
</evidence>
<organism evidence="9 10">
    <name type="scientific">Oleomonas cavernae</name>
    <dbReference type="NCBI Taxonomy" id="2320859"/>
    <lineage>
        <taxon>Bacteria</taxon>
        <taxon>Pseudomonadati</taxon>
        <taxon>Pseudomonadota</taxon>
        <taxon>Alphaproteobacteria</taxon>
        <taxon>Acetobacterales</taxon>
        <taxon>Acetobacteraceae</taxon>
        <taxon>Oleomonas</taxon>
    </lineage>
</organism>
<protein>
    <recommendedName>
        <fullName evidence="2 6">Superoxide dismutase</fullName>
        <ecNumber evidence="2 6">1.15.1.1</ecNumber>
    </recommendedName>
</protein>
<accession>A0A418WIG9</accession>
<dbReference type="PANTHER" id="PTHR42769">
    <property type="entry name" value="SUPEROXIDE DISMUTASE"/>
    <property type="match status" value="1"/>
</dbReference>
<keyword evidence="10" id="KW-1185">Reference proteome</keyword>
<evidence type="ECO:0000259" key="7">
    <source>
        <dbReference type="Pfam" id="PF00081"/>
    </source>
</evidence>
<feature type="binding site" evidence="5">
    <location>
        <position position="26"/>
    </location>
    <ligand>
        <name>Mn(2+)</name>
        <dbReference type="ChEBI" id="CHEBI:29035"/>
    </ligand>
</feature>
<comment type="function">
    <text evidence="6">Destroys radicals which are normally produced within the cells and which are toxic to biological systems.</text>
</comment>
<dbReference type="GO" id="GO:0004784">
    <property type="term" value="F:superoxide dismutase activity"/>
    <property type="evidence" value="ECO:0007669"/>
    <property type="project" value="UniProtKB-EC"/>
</dbReference>
<feature type="domain" description="Manganese/iron superoxide dismutase N-terminal" evidence="7">
    <location>
        <begin position="2"/>
        <end position="87"/>
    </location>
</feature>